<dbReference type="Proteomes" id="UP000281391">
    <property type="component" value="Chromosome"/>
</dbReference>
<dbReference type="EMBL" id="LR134117">
    <property type="protein sequence ID" value="VDZ51367.1"/>
    <property type="molecule type" value="Genomic_DNA"/>
</dbReference>
<dbReference type="AlphaFoldDB" id="A0A3S4DDG4"/>
<evidence type="ECO:0000313" key="1">
    <source>
        <dbReference type="EMBL" id="VDZ51367.1"/>
    </source>
</evidence>
<gene>
    <name evidence="1" type="ORF">NCTC11214_00169</name>
</gene>
<evidence type="ECO:0000313" key="2">
    <source>
        <dbReference type="Proteomes" id="UP000281391"/>
    </source>
</evidence>
<proteinExistence type="predicted"/>
<dbReference type="InterPro" id="IPR009977">
    <property type="entry name" value="Mig-14"/>
</dbReference>
<sequence>MGALRHLVFGYVLLMNGQPCAYDLVFKAECPQWIFFDCINGGYDPDFASLSVGSVPAKTAGTNLQATLTLNGASATPATYSINAGAVAAGNSAISCI</sequence>
<dbReference type="KEGG" id="sof:NCTC11214_00169"/>
<reference evidence="1 2" key="1">
    <citation type="submission" date="2018-12" db="EMBL/GenBank/DDBJ databases">
        <authorList>
            <consortium name="Pathogen Informatics"/>
        </authorList>
    </citation>
    <scope>NUCLEOTIDE SEQUENCE [LARGE SCALE GENOMIC DNA]</scope>
    <source>
        <strain evidence="1 2">NCTC11214</strain>
    </source>
</reference>
<name>A0A3S4DDG4_SEROD</name>
<accession>A0A3S4DDG4</accession>
<organism evidence="1 2">
    <name type="scientific">Serratia odorifera</name>
    <dbReference type="NCBI Taxonomy" id="618"/>
    <lineage>
        <taxon>Bacteria</taxon>
        <taxon>Pseudomonadati</taxon>
        <taxon>Pseudomonadota</taxon>
        <taxon>Gammaproteobacteria</taxon>
        <taxon>Enterobacterales</taxon>
        <taxon>Yersiniaceae</taxon>
        <taxon>Serratia</taxon>
    </lineage>
</organism>
<protein>
    <submittedName>
        <fullName evidence="1">Antimicrobial resistance protein Mig-14</fullName>
    </submittedName>
</protein>
<dbReference type="Pfam" id="PF07395">
    <property type="entry name" value="Mig-14"/>
    <property type="match status" value="1"/>
</dbReference>